<evidence type="ECO:0000313" key="2">
    <source>
        <dbReference type="EMBL" id="SMF26847.1"/>
    </source>
</evidence>
<organism evidence="2 3">
    <name type="scientific">Pseudobacteriovorax antillogorgiicola</name>
    <dbReference type="NCBI Taxonomy" id="1513793"/>
    <lineage>
        <taxon>Bacteria</taxon>
        <taxon>Pseudomonadati</taxon>
        <taxon>Bdellovibrionota</taxon>
        <taxon>Oligoflexia</taxon>
        <taxon>Oligoflexales</taxon>
        <taxon>Pseudobacteriovoracaceae</taxon>
        <taxon>Pseudobacteriovorax</taxon>
    </lineage>
</organism>
<dbReference type="Proteomes" id="UP000192907">
    <property type="component" value="Unassembled WGS sequence"/>
</dbReference>
<dbReference type="AlphaFoldDB" id="A0A1Y6BSC0"/>
<dbReference type="SUPFAM" id="SSF55486">
    <property type="entry name" value="Metalloproteases ('zincins'), catalytic domain"/>
    <property type="match status" value="1"/>
</dbReference>
<feature type="region of interest" description="Disordered" evidence="1">
    <location>
        <begin position="43"/>
        <end position="75"/>
    </location>
</feature>
<evidence type="ECO:0000313" key="3">
    <source>
        <dbReference type="Proteomes" id="UP000192907"/>
    </source>
</evidence>
<dbReference type="RefSeq" id="WP_132318808.1">
    <property type="nucleotide sequence ID" value="NZ_FWZT01000008.1"/>
</dbReference>
<dbReference type="PROSITE" id="PS51257">
    <property type="entry name" value="PROKAR_LIPOPROTEIN"/>
    <property type="match status" value="1"/>
</dbReference>
<protein>
    <recommendedName>
        <fullName evidence="4">FTP domain-containing protein</fullName>
    </recommendedName>
</protein>
<name>A0A1Y6BSC0_9BACT</name>
<dbReference type="OrthoDB" id="5287171at2"/>
<dbReference type="STRING" id="1513793.SAMN06296036_108173"/>
<proteinExistence type="predicted"/>
<reference evidence="3" key="1">
    <citation type="submission" date="2017-04" db="EMBL/GenBank/DDBJ databases">
        <authorList>
            <person name="Varghese N."/>
            <person name="Submissions S."/>
        </authorList>
    </citation>
    <scope>NUCLEOTIDE SEQUENCE [LARGE SCALE GENOMIC DNA]</scope>
    <source>
        <strain evidence="3">RKEM611</strain>
    </source>
</reference>
<sequence length="824" mass="92767">MFTLPRGLQALCVVCLAGSIACQETSESPPVYSSVSDSYAPISTDRSTGVTAESDTKASSESSNTSNAPTLTEEPAVFERRWIGGPDTPAAHLGSILDAFNREKFTSFQADEFHLSEERLLATSQYRRYAQVRAGIPVRGSSIRIWSHPETKAVVQIEARLSKYPSEPDPQTLSSFRGNQTELTRQRFAKATEQVAKHPLDPLAGDHESHFFWDGAKLVEEVKVHSDQGIHEFSFHGTESRVANYHYHQHQMTDHGGRVPARVYPIWELGPGLDSPSTLIPAEIDLLDPMLHEADKTDFRVISGLNLKRQNYSEDLGNTMYGRDQGLWNYDFLESIIRGIFATLPMKENAFQDEGSSQVRLVGKYARVFIHPAAANLYGINFNVDPAPFIYPSYQYNSETQESILNPQLRTFGRALKDRLDAYDRIPLPSGKVSNDIVELINSGFDEIQMYWAMNILFEHLHQMGFTDPELSTRPFDAILFNPSINARNNAYYSRDTINFTNYSPDKGNYARDNTVIWHEIGHGLQDRLMGDYYRFNDSGGLNEGMADIIAHLVVEARTLGQNFPGRKDRRINNRIGFHLTNESHDDGEAYGGAMMDMTDAAIKRFGIHDGLARSSELIFETMRLTRDHPGITAEVWFEHMIFADSLNRPFQLPSGAIREAGEMRSLIMDALKSRNFAFAQSDTPASFTVEFEDTVLSSRSLASRGNPIKLDLNDDETKSFTLRFTTANGSAFRFKYPLSIEIDYEGGPLQGSVDWLGQDREPQRVTISQAEASVEHTVTARGRCETINRSDNTCSDFVYLKLFQSGDSEPIGKKRFYVWSNKN</sequence>
<gene>
    <name evidence="2" type="ORF">SAMN06296036_108173</name>
</gene>
<evidence type="ECO:0008006" key="4">
    <source>
        <dbReference type="Google" id="ProtNLM"/>
    </source>
</evidence>
<accession>A0A1Y6BSC0</accession>
<feature type="compositionally biased region" description="Polar residues" evidence="1">
    <location>
        <begin position="44"/>
        <end position="70"/>
    </location>
</feature>
<evidence type="ECO:0000256" key="1">
    <source>
        <dbReference type="SAM" id="MobiDB-lite"/>
    </source>
</evidence>
<keyword evidence="3" id="KW-1185">Reference proteome</keyword>
<dbReference type="EMBL" id="FWZT01000008">
    <property type="protein sequence ID" value="SMF26847.1"/>
    <property type="molecule type" value="Genomic_DNA"/>
</dbReference>